<protein>
    <submittedName>
        <fullName evidence="2">Uncharacterized protein</fullName>
    </submittedName>
</protein>
<dbReference type="EMBL" id="BHXC01000006">
    <property type="protein sequence ID" value="GCB90926.1"/>
    <property type="molecule type" value="Genomic_DNA"/>
</dbReference>
<dbReference type="Proteomes" id="UP000288351">
    <property type="component" value="Unassembled WGS sequence"/>
</dbReference>
<sequence>MTTPSRYSAEPVELTLDPWLLEGTPTPGCSHCAALVTKRDQAAKARDWKAACNAARGIRNHRNGHRETLPRLRPRDRHMRLPPRRRKPGQPSSRGG</sequence>
<evidence type="ECO:0000313" key="2">
    <source>
        <dbReference type="EMBL" id="GCB90926.1"/>
    </source>
</evidence>
<evidence type="ECO:0000256" key="1">
    <source>
        <dbReference type="SAM" id="MobiDB-lite"/>
    </source>
</evidence>
<feature type="region of interest" description="Disordered" evidence="1">
    <location>
        <begin position="59"/>
        <end position="96"/>
    </location>
</feature>
<feature type="compositionally biased region" description="Basic residues" evidence="1">
    <location>
        <begin position="72"/>
        <end position="88"/>
    </location>
</feature>
<proteinExistence type="predicted"/>
<reference evidence="2 3" key="1">
    <citation type="journal article" date="2019" name="Microbiol. Resour. Announc.">
        <title>Draft Genome Sequence of the Most Traditional epsilon-Poly-l-Lysine Producer, Streptomyces albulus NBRC14147.</title>
        <authorList>
            <person name="Yamanaka K."/>
            <person name="Hamano Y."/>
        </authorList>
    </citation>
    <scope>NUCLEOTIDE SEQUENCE [LARGE SCALE GENOMIC DNA]</scope>
    <source>
        <strain evidence="2 3">NBRC 14147</strain>
    </source>
</reference>
<gene>
    <name evidence="2" type="ORF">SALB_03634</name>
</gene>
<organism evidence="2 3">
    <name type="scientific">Streptomyces noursei</name>
    <name type="common">Streptomyces albulus</name>
    <dbReference type="NCBI Taxonomy" id="1971"/>
    <lineage>
        <taxon>Bacteria</taxon>
        <taxon>Bacillati</taxon>
        <taxon>Actinomycetota</taxon>
        <taxon>Actinomycetes</taxon>
        <taxon>Kitasatosporales</taxon>
        <taxon>Streptomycetaceae</taxon>
        <taxon>Streptomyces</taxon>
    </lineage>
</organism>
<name>A0A401QZY1_STRNR</name>
<accession>A0A401QZY1</accession>
<comment type="caution">
    <text evidence="2">The sequence shown here is derived from an EMBL/GenBank/DDBJ whole genome shotgun (WGS) entry which is preliminary data.</text>
</comment>
<evidence type="ECO:0000313" key="3">
    <source>
        <dbReference type="Proteomes" id="UP000288351"/>
    </source>
</evidence>
<dbReference type="AlphaFoldDB" id="A0A401QZY1"/>